<evidence type="ECO:0000256" key="3">
    <source>
        <dbReference type="SAM" id="Phobius"/>
    </source>
</evidence>
<feature type="non-terminal residue" evidence="4">
    <location>
        <position position="100"/>
    </location>
</feature>
<dbReference type="AlphaFoldDB" id="A0A091BHG8"/>
<evidence type="ECO:0000256" key="1">
    <source>
        <dbReference type="SAM" id="Coils"/>
    </source>
</evidence>
<dbReference type="EMBL" id="AVCH01000002">
    <property type="protein sequence ID" value="KFN52188.1"/>
    <property type="molecule type" value="Genomic_DNA"/>
</dbReference>
<gene>
    <name evidence="4" type="ORF">N790_03565</name>
</gene>
<organism evidence="4 5">
    <name type="scientific">Arenimonas malthae CC-JY-1</name>
    <dbReference type="NCBI Taxonomy" id="1384054"/>
    <lineage>
        <taxon>Bacteria</taxon>
        <taxon>Pseudomonadati</taxon>
        <taxon>Pseudomonadota</taxon>
        <taxon>Gammaproteobacteria</taxon>
        <taxon>Lysobacterales</taxon>
        <taxon>Lysobacteraceae</taxon>
        <taxon>Arenimonas</taxon>
    </lineage>
</organism>
<feature type="coiled-coil region" evidence="1">
    <location>
        <begin position="32"/>
        <end position="59"/>
    </location>
</feature>
<name>A0A091BHG8_9GAMM</name>
<keyword evidence="3" id="KW-0472">Membrane</keyword>
<keyword evidence="3" id="KW-1133">Transmembrane helix</keyword>
<feature type="transmembrane region" description="Helical" evidence="3">
    <location>
        <begin position="27"/>
        <end position="42"/>
    </location>
</feature>
<evidence type="ECO:0000313" key="5">
    <source>
        <dbReference type="Proteomes" id="UP000029392"/>
    </source>
</evidence>
<protein>
    <submittedName>
        <fullName evidence="4">Uncharacterized protein</fullName>
    </submittedName>
</protein>
<evidence type="ECO:0000256" key="2">
    <source>
        <dbReference type="SAM" id="MobiDB-lite"/>
    </source>
</evidence>
<accession>A0A091BHG8</accession>
<evidence type="ECO:0000313" key="4">
    <source>
        <dbReference type="EMBL" id="KFN52188.1"/>
    </source>
</evidence>
<keyword evidence="1" id="KW-0175">Coiled coil</keyword>
<reference evidence="4 5" key="1">
    <citation type="submission" date="2013-09" db="EMBL/GenBank/DDBJ databases">
        <title>Genome sequencing of Arenimonas malthae.</title>
        <authorList>
            <person name="Chen F."/>
            <person name="Wang G."/>
        </authorList>
    </citation>
    <scope>NUCLEOTIDE SEQUENCE [LARGE SCALE GENOMIC DNA]</scope>
    <source>
        <strain evidence="4 5">CC-JY-1</strain>
    </source>
</reference>
<comment type="caution">
    <text evidence="4">The sequence shown here is derived from an EMBL/GenBank/DDBJ whole genome shotgun (WGS) entry which is preliminary data.</text>
</comment>
<feature type="compositionally biased region" description="Low complexity" evidence="2">
    <location>
        <begin position="73"/>
        <end position="100"/>
    </location>
</feature>
<proteinExistence type="predicted"/>
<keyword evidence="3" id="KW-0812">Transmembrane</keyword>
<sequence length="100" mass="10105">MGWILGILGALFGAVLADDSRMLFGFFAGALLGVLLAQALKLRSRVAQLEQQVAALRVAGIRAMAPETPAPRPLAEAAPASTRAEPAATTSPSPAAAAAP</sequence>
<dbReference type="Proteomes" id="UP000029392">
    <property type="component" value="Unassembled WGS sequence"/>
</dbReference>
<feature type="region of interest" description="Disordered" evidence="2">
    <location>
        <begin position="67"/>
        <end position="100"/>
    </location>
</feature>
<keyword evidence="5" id="KW-1185">Reference proteome</keyword>